<feature type="region of interest" description="Disordered" evidence="1">
    <location>
        <begin position="19"/>
        <end position="43"/>
    </location>
</feature>
<name>A0A0E9V6B0_ANGAN</name>
<reference evidence="2" key="2">
    <citation type="journal article" date="2015" name="Fish Shellfish Immunol.">
        <title>Early steps in the European eel (Anguilla anguilla)-Vibrio vulnificus interaction in the gills: Role of the RtxA13 toxin.</title>
        <authorList>
            <person name="Callol A."/>
            <person name="Pajuelo D."/>
            <person name="Ebbesson L."/>
            <person name="Teles M."/>
            <person name="MacKenzie S."/>
            <person name="Amaro C."/>
        </authorList>
    </citation>
    <scope>NUCLEOTIDE SEQUENCE</scope>
</reference>
<sequence>MSSARGENPVETYQQSFYISNGINSPDSQRGARIEQMQPFCLP</sequence>
<reference evidence="2" key="1">
    <citation type="submission" date="2014-11" db="EMBL/GenBank/DDBJ databases">
        <authorList>
            <person name="Amaro Gonzalez C."/>
        </authorList>
    </citation>
    <scope>NUCLEOTIDE SEQUENCE</scope>
</reference>
<accession>A0A0E9V6B0</accession>
<proteinExistence type="predicted"/>
<feature type="compositionally biased region" description="Polar residues" evidence="1">
    <location>
        <begin position="19"/>
        <end position="28"/>
    </location>
</feature>
<evidence type="ECO:0000313" key="2">
    <source>
        <dbReference type="EMBL" id="JAH73531.1"/>
    </source>
</evidence>
<organism evidence="2">
    <name type="scientific">Anguilla anguilla</name>
    <name type="common">European freshwater eel</name>
    <name type="synonym">Muraena anguilla</name>
    <dbReference type="NCBI Taxonomy" id="7936"/>
    <lineage>
        <taxon>Eukaryota</taxon>
        <taxon>Metazoa</taxon>
        <taxon>Chordata</taxon>
        <taxon>Craniata</taxon>
        <taxon>Vertebrata</taxon>
        <taxon>Euteleostomi</taxon>
        <taxon>Actinopterygii</taxon>
        <taxon>Neopterygii</taxon>
        <taxon>Teleostei</taxon>
        <taxon>Anguilliformes</taxon>
        <taxon>Anguillidae</taxon>
        <taxon>Anguilla</taxon>
    </lineage>
</organism>
<evidence type="ECO:0000256" key="1">
    <source>
        <dbReference type="SAM" id="MobiDB-lite"/>
    </source>
</evidence>
<dbReference type="AlphaFoldDB" id="A0A0E9V6B0"/>
<dbReference type="EMBL" id="GBXM01035046">
    <property type="protein sequence ID" value="JAH73531.1"/>
    <property type="molecule type" value="Transcribed_RNA"/>
</dbReference>
<protein>
    <submittedName>
        <fullName evidence="2">Uncharacterized protein</fullName>
    </submittedName>
</protein>
<dbReference type="EMBL" id="GBXM01028804">
    <property type="protein sequence ID" value="JAH79773.1"/>
    <property type="molecule type" value="Transcribed_RNA"/>
</dbReference>